<dbReference type="EMBL" id="CAKMNS010000435">
    <property type="protein sequence ID" value="CAH1277648.1"/>
    <property type="molecule type" value="Genomic_DNA"/>
</dbReference>
<reference evidence="1" key="1">
    <citation type="submission" date="2022-01" db="EMBL/GenBank/DDBJ databases">
        <authorList>
            <person name="Braso-Vives M."/>
        </authorList>
    </citation>
    <scope>NUCLEOTIDE SEQUENCE</scope>
</reference>
<sequence length="98" mass="11306">MQFHWDTLEGGWFSSATANRLPWKDLGERVRVIVPEIFSIQDLITNNTYWTNGYGQLNSNTLEAIYEHLAAMEDTATSPGDRQFHRTVNTYINKKAKI</sequence>
<protein>
    <submittedName>
        <fullName evidence="1">Hypp9741 protein</fullName>
    </submittedName>
</protein>
<dbReference type="OrthoDB" id="10239074at2759"/>
<organism evidence="1 2">
    <name type="scientific">Branchiostoma lanceolatum</name>
    <name type="common">Common lancelet</name>
    <name type="synonym">Amphioxus lanceolatum</name>
    <dbReference type="NCBI Taxonomy" id="7740"/>
    <lineage>
        <taxon>Eukaryota</taxon>
        <taxon>Metazoa</taxon>
        <taxon>Chordata</taxon>
        <taxon>Cephalochordata</taxon>
        <taxon>Leptocardii</taxon>
        <taxon>Amphioxiformes</taxon>
        <taxon>Branchiostomatidae</taxon>
        <taxon>Branchiostoma</taxon>
    </lineage>
</organism>
<accession>A0A8S4MPS8</accession>
<keyword evidence="2" id="KW-1185">Reference proteome</keyword>
<dbReference type="Proteomes" id="UP000838412">
    <property type="component" value="Unassembled WGS sequence"/>
</dbReference>
<evidence type="ECO:0000313" key="2">
    <source>
        <dbReference type="Proteomes" id="UP000838412"/>
    </source>
</evidence>
<name>A0A8S4MPS8_BRALA</name>
<comment type="caution">
    <text evidence="1">The sequence shown here is derived from an EMBL/GenBank/DDBJ whole genome shotgun (WGS) entry which is preliminary data.</text>
</comment>
<evidence type="ECO:0000313" key="1">
    <source>
        <dbReference type="EMBL" id="CAH1277648.1"/>
    </source>
</evidence>
<dbReference type="AlphaFoldDB" id="A0A8S4MPS8"/>
<proteinExistence type="predicted"/>
<gene>
    <name evidence="1" type="primary">Hypp9741</name>
    <name evidence="1" type="ORF">BLAG_LOCUS26382</name>
</gene>